<evidence type="ECO:0000259" key="6">
    <source>
        <dbReference type="SMART" id="SM00475"/>
    </source>
</evidence>
<dbReference type="CDD" id="cd09859">
    <property type="entry name" value="PIN_53EXO"/>
    <property type="match status" value="1"/>
</dbReference>
<feature type="compositionally biased region" description="Low complexity" evidence="4">
    <location>
        <begin position="613"/>
        <end position="633"/>
    </location>
</feature>
<dbReference type="InterPro" id="IPR020045">
    <property type="entry name" value="DNA_polI_H3TH"/>
</dbReference>
<evidence type="ECO:0000256" key="1">
    <source>
        <dbReference type="ARBA" id="ARBA00022722"/>
    </source>
</evidence>
<dbReference type="Proteomes" id="UP000317716">
    <property type="component" value="Unassembled WGS sequence"/>
</dbReference>
<dbReference type="PANTHER" id="PTHR42646:SF2">
    <property type="entry name" value="5'-3' EXONUCLEASE FAMILY PROTEIN"/>
    <property type="match status" value="1"/>
</dbReference>
<dbReference type="Pfam" id="PF01612">
    <property type="entry name" value="DNA_pol_A_exo1"/>
    <property type="match status" value="1"/>
</dbReference>
<feature type="compositionally biased region" description="Low complexity" evidence="4">
    <location>
        <begin position="355"/>
        <end position="365"/>
    </location>
</feature>
<dbReference type="AlphaFoldDB" id="A0A538SWY9"/>
<dbReference type="SUPFAM" id="SSF88723">
    <property type="entry name" value="PIN domain-like"/>
    <property type="match status" value="1"/>
</dbReference>
<dbReference type="FunFam" id="1.10.150.20:FF:000003">
    <property type="entry name" value="DNA polymerase I"/>
    <property type="match status" value="1"/>
</dbReference>
<dbReference type="GO" id="GO:0033567">
    <property type="term" value="P:DNA replication, Okazaki fragment processing"/>
    <property type="evidence" value="ECO:0007669"/>
    <property type="project" value="InterPro"/>
</dbReference>
<feature type="region of interest" description="Disordered" evidence="4">
    <location>
        <begin position="292"/>
        <end position="365"/>
    </location>
</feature>
<accession>A0A538SWY9</accession>
<feature type="compositionally biased region" description="Low complexity" evidence="4">
    <location>
        <begin position="720"/>
        <end position="731"/>
    </location>
</feature>
<dbReference type="PANTHER" id="PTHR42646">
    <property type="entry name" value="FLAP ENDONUCLEASE XNI"/>
    <property type="match status" value="1"/>
</dbReference>
<dbReference type="Gene3D" id="3.30.420.10">
    <property type="entry name" value="Ribonuclease H-like superfamily/Ribonuclease H"/>
    <property type="match status" value="1"/>
</dbReference>
<feature type="region of interest" description="Disordered" evidence="4">
    <location>
        <begin position="610"/>
        <end position="644"/>
    </location>
</feature>
<feature type="domain" description="5'-3' exonuclease" evidence="6">
    <location>
        <begin position="1"/>
        <end position="262"/>
    </location>
</feature>
<dbReference type="SUPFAM" id="SSF47807">
    <property type="entry name" value="5' to 3' exonuclease, C-terminal subdomain"/>
    <property type="match status" value="1"/>
</dbReference>
<sequence length="760" mass="81930">MPRLFVLDAMGLAYRAYYAFIRRPLVNSRGENTSAIFGLANTALKIRREEQPEYWALAWDGPGPTFRHERYADYKATRKPMPADLLAQIPALEDLAHALGLPVLEVPGVEADDVMATLATAGERAGYEVALVTSDKDMLPLVTDRVRLLSPSTREDYEWVGRAEVVEKWGVPPEQVRDVLALMGDTSDNVPGVPGVGEKTAVELIREFGSIDALYARLADVKREAVRSRLAAHREQAYLSRELVTVKTDLDLPWAIGDLRCGPIRRDALLAFAEHHEIARLKRVAEEVGVADDEAGVAPPGRSPERRGTAAETPAPGVRLAAPVPAARPPAPPPLSAPSAAPALATPPPLPATAPPAFASSPPAASAPGLVVQETLDLWSSQAATEEARKEQEALEERLHQVLARSLHGLAILPVADGPEARRSGPVGLALAARDGTACYLPLRHEAGPNLVASRAREWVAHALADPATPKVGVDLKAGLHALARLGWPLSGLEFDLHIGSFLCDPMRDHSLDGLARDFLGVTLPPLSPAAARGKARVPLAALPVRDVAEAACQRAAALFPLAEFLRAQIESREQGSLYRGIEHPLIDVLFEMERASACGASCSSWRERRSTSRAAPRSRSSCSRSWASSRAGGRPRVRSRHAPTCSRSWAVRIRFRRSCSSTARSPSSSPRTSTLCPPPPTPRTAASARRTSRRAQPPGDWPRATPTSRTSRSARRRAATSAAPSSPRPAGCWWAPTTRRSSCASWRTSRAIPSSSRRS</sequence>
<evidence type="ECO:0000256" key="2">
    <source>
        <dbReference type="ARBA" id="ARBA00022801"/>
    </source>
</evidence>
<feature type="domain" description="3'-5' exonuclease" evidence="5">
    <location>
        <begin position="383"/>
        <end position="571"/>
    </location>
</feature>
<evidence type="ECO:0000313" key="8">
    <source>
        <dbReference type="Proteomes" id="UP000317716"/>
    </source>
</evidence>
<dbReference type="SMART" id="SM00279">
    <property type="entry name" value="HhH2"/>
    <property type="match status" value="1"/>
</dbReference>
<feature type="compositionally biased region" description="Pro residues" evidence="4">
    <location>
        <begin position="345"/>
        <end position="354"/>
    </location>
</feature>
<dbReference type="InterPro" id="IPR036279">
    <property type="entry name" value="5-3_exonuclease_C_sf"/>
</dbReference>
<feature type="region of interest" description="Disordered" evidence="4">
    <location>
        <begin position="661"/>
        <end position="760"/>
    </location>
</feature>
<dbReference type="Pfam" id="PF01367">
    <property type="entry name" value="5_3_exonuc"/>
    <property type="match status" value="1"/>
</dbReference>
<dbReference type="Pfam" id="PF02739">
    <property type="entry name" value="5_3_exonuc_N"/>
    <property type="match status" value="1"/>
</dbReference>
<feature type="compositionally biased region" description="Pro residues" evidence="4">
    <location>
        <begin position="326"/>
        <end position="336"/>
    </location>
</feature>
<proteinExistence type="predicted"/>
<gene>
    <name evidence="7" type="ORF">E6K72_05830</name>
</gene>
<comment type="caution">
    <text evidence="7">The sequence shown here is derived from an EMBL/GenBank/DDBJ whole genome shotgun (WGS) entry which is preliminary data.</text>
</comment>
<dbReference type="CDD" id="cd06140">
    <property type="entry name" value="DNA_polA_I_Bacillus_like_exo"/>
    <property type="match status" value="1"/>
</dbReference>
<dbReference type="InterPro" id="IPR008918">
    <property type="entry name" value="HhH2"/>
</dbReference>
<dbReference type="InterPro" id="IPR002562">
    <property type="entry name" value="3'-5'_exonuclease_dom"/>
</dbReference>
<evidence type="ECO:0000256" key="4">
    <source>
        <dbReference type="SAM" id="MobiDB-lite"/>
    </source>
</evidence>
<organism evidence="7 8">
    <name type="scientific">Eiseniibacteriota bacterium</name>
    <dbReference type="NCBI Taxonomy" id="2212470"/>
    <lineage>
        <taxon>Bacteria</taxon>
        <taxon>Candidatus Eiseniibacteriota</taxon>
    </lineage>
</organism>
<feature type="compositionally biased region" description="Low complexity" evidence="4">
    <location>
        <begin position="314"/>
        <end position="325"/>
    </location>
</feature>
<dbReference type="SMART" id="SM00474">
    <property type="entry name" value="35EXOc"/>
    <property type="match status" value="1"/>
</dbReference>
<dbReference type="InterPro" id="IPR029060">
    <property type="entry name" value="PIN-like_dom_sf"/>
</dbReference>
<dbReference type="Gene3D" id="3.40.50.1010">
    <property type="entry name" value="5'-nuclease"/>
    <property type="match status" value="1"/>
</dbReference>
<dbReference type="EMBL" id="VBOS01000194">
    <property type="protein sequence ID" value="TMQ55920.1"/>
    <property type="molecule type" value="Genomic_DNA"/>
</dbReference>
<protein>
    <recommendedName>
        <fullName evidence="9">5'-3' exonuclease domain-containing protein</fullName>
    </recommendedName>
</protein>
<evidence type="ECO:0000259" key="5">
    <source>
        <dbReference type="SMART" id="SM00474"/>
    </source>
</evidence>
<evidence type="ECO:0000313" key="7">
    <source>
        <dbReference type="EMBL" id="TMQ55920.1"/>
    </source>
</evidence>
<feature type="compositionally biased region" description="Low complexity" evidence="4">
    <location>
        <begin position="684"/>
        <end position="712"/>
    </location>
</feature>
<dbReference type="GO" id="GO:0017108">
    <property type="term" value="F:5'-flap endonuclease activity"/>
    <property type="evidence" value="ECO:0007669"/>
    <property type="project" value="InterPro"/>
</dbReference>
<feature type="compositionally biased region" description="Low complexity" evidence="4">
    <location>
        <begin position="661"/>
        <end position="676"/>
    </location>
</feature>
<dbReference type="Gene3D" id="1.10.150.20">
    <property type="entry name" value="5' to 3' exonuclease, C-terminal subdomain"/>
    <property type="match status" value="1"/>
</dbReference>
<evidence type="ECO:0000256" key="3">
    <source>
        <dbReference type="ARBA" id="ARBA00023125"/>
    </source>
</evidence>
<name>A0A538SWY9_UNCEI</name>
<dbReference type="InterPro" id="IPR038969">
    <property type="entry name" value="FEN"/>
</dbReference>
<dbReference type="InterPro" id="IPR012337">
    <property type="entry name" value="RNaseH-like_sf"/>
</dbReference>
<evidence type="ECO:0008006" key="9">
    <source>
        <dbReference type="Google" id="ProtNLM"/>
    </source>
</evidence>
<feature type="compositionally biased region" description="Polar residues" evidence="4">
    <location>
        <begin position="739"/>
        <end position="760"/>
    </location>
</feature>
<dbReference type="InterPro" id="IPR020046">
    <property type="entry name" value="5-3_exonucl_a-hlix_arch_N"/>
</dbReference>
<dbReference type="InterPro" id="IPR002421">
    <property type="entry name" value="5-3_exonuclease"/>
</dbReference>
<keyword evidence="1" id="KW-0540">Nuclease</keyword>
<dbReference type="CDD" id="cd09898">
    <property type="entry name" value="H3TH_53EXO"/>
    <property type="match status" value="1"/>
</dbReference>
<dbReference type="InterPro" id="IPR036397">
    <property type="entry name" value="RNaseH_sf"/>
</dbReference>
<dbReference type="GO" id="GO:0008409">
    <property type="term" value="F:5'-3' exonuclease activity"/>
    <property type="evidence" value="ECO:0007669"/>
    <property type="project" value="InterPro"/>
</dbReference>
<dbReference type="SMART" id="SM00475">
    <property type="entry name" value="53EXOc"/>
    <property type="match status" value="1"/>
</dbReference>
<dbReference type="GO" id="GO:0003677">
    <property type="term" value="F:DNA binding"/>
    <property type="evidence" value="ECO:0007669"/>
    <property type="project" value="UniProtKB-KW"/>
</dbReference>
<reference evidence="7 8" key="1">
    <citation type="journal article" date="2019" name="Nat. Microbiol.">
        <title>Mediterranean grassland soil C-N compound turnover is dependent on rainfall and depth, and is mediated by genomically divergent microorganisms.</title>
        <authorList>
            <person name="Diamond S."/>
            <person name="Andeer P.F."/>
            <person name="Li Z."/>
            <person name="Crits-Christoph A."/>
            <person name="Burstein D."/>
            <person name="Anantharaman K."/>
            <person name="Lane K.R."/>
            <person name="Thomas B.C."/>
            <person name="Pan C."/>
            <person name="Northen T.R."/>
            <person name="Banfield J.F."/>
        </authorList>
    </citation>
    <scope>NUCLEOTIDE SEQUENCE [LARGE SCALE GENOMIC DNA]</scope>
    <source>
        <strain evidence="7">WS_2</strain>
    </source>
</reference>
<keyword evidence="3" id="KW-0238">DNA-binding</keyword>
<dbReference type="SUPFAM" id="SSF53098">
    <property type="entry name" value="Ribonuclease H-like"/>
    <property type="match status" value="1"/>
</dbReference>
<keyword evidence="2" id="KW-0378">Hydrolase</keyword>
<dbReference type="GO" id="GO:0008408">
    <property type="term" value="F:3'-5' exonuclease activity"/>
    <property type="evidence" value="ECO:0007669"/>
    <property type="project" value="InterPro"/>
</dbReference>